<evidence type="ECO:0000256" key="7">
    <source>
        <dbReference type="SAM" id="MobiDB-lite"/>
    </source>
</evidence>
<keyword evidence="6" id="KW-0131">Cell cycle</keyword>
<evidence type="ECO:0000256" key="4">
    <source>
        <dbReference type="ARBA" id="ARBA00022843"/>
    </source>
</evidence>
<dbReference type="PANTHER" id="PTHR21603">
    <property type="entry name" value="ANTIGEN KI-67-LIKE PROTEIN"/>
    <property type="match status" value="1"/>
</dbReference>
<feature type="domain" description="PP1-binding" evidence="8">
    <location>
        <begin position="128"/>
        <end position="165"/>
    </location>
</feature>
<feature type="region of interest" description="Disordered" evidence="7">
    <location>
        <begin position="21"/>
        <end position="76"/>
    </location>
</feature>
<evidence type="ECO:0000259" key="8">
    <source>
        <dbReference type="Pfam" id="PF15276"/>
    </source>
</evidence>
<evidence type="ECO:0000256" key="1">
    <source>
        <dbReference type="ARBA" id="ARBA00004123"/>
    </source>
</evidence>
<organism evidence="9 10">
    <name type="scientific">Hylia prasina</name>
    <name type="common">green hylia</name>
    <dbReference type="NCBI Taxonomy" id="208073"/>
    <lineage>
        <taxon>Eukaryota</taxon>
        <taxon>Metazoa</taxon>
        <taxon>Chordata</taxon>
        <taxon>Craniata</taxon>
        <taxon>Vertebrata</taxon>
        <taxon>Euteleostomi</taxon>
        <taxon>Archelosauria</taxon>
        <taxon>Archosauria</taxon>
        <taxon>Dinosauria</taxon>
        <taxon>Saurischia</taxon>
        <taxon>Theropoda</taxon>
        <taxon>Coelurosauria</taxon>
        <taxon>Aves</taxon>
        <taxon>Neognathae</taxon>
        <taxon>Neoaves</taxon>
        <taxon>Telluraves</taxon>
        <taxon>Australaves</taxon>
        <taxon>Passeriformes</taxon>
        <taxon>Sylvioidea</taxon>
        <taxon>Sylviidae</taxon>
        <taxon>Acrocephalinae</taxon>
        <taxon>Hylia</taxon>
    </lineage>
</organism>
<dbReference type="GO" id="GO:0005694">
    <property type="term" value="C:chromosome"/>
    <property type="evidence" value="ECO:0007669"/>
    <property type="project" value="TreeGrafter"/>
</dbReference>
<dbReference type="GO" id="GO:0005634">
    <property type="term" value="C:nucleus"/>
    <property type="evidence" value="ECO:0007669"/>
    <property type="project" value="UniProtKB-SubCell"/>
</dbReference>
<keyword evidence="10" id="KW-1185">Reference proteome</keyword>
<keyword evidence="5" id="KW-0539">Nucleus</keyword>
<dbReference type="Pfam" id="PF15276">
    <property type="entry name" value="PP1_bind"/>
    <property type="match status" value="1"/>
</dbReference>
<feature type="compositionally biased region" description="Low complexity" evidence="7">
    <location>
        <begin position="37"/>
        <end position="55"/>
    </location>
</feature>
<dbReference type="GO" id="GO:0007088">
    <property type="term" value="P:regulation of mitotic nuclear division"/>
    <property type="evidence" value="ECO:0007669"/>
    <property type="project" value="TreeGrafter"/>
</dbReference>
<dbReference type="AlphaFoldDB" id="A0A7K5VZW1"/>
<dbReference type="InterPro" id="IPR029334">
    <property type="entry name" value="PP1-bd"/>
</dbReference>
<accession>A0A7K5VZW1</accession>
<keyword evidence="2" id="KW-1017">Isopeptide bond</keyword>
<feature type="region of interest" description="Disordered" evidence="7">
    <location>
        <begin position="143"/>
        <end position="174"/>
    </location>
</feature>
<sequence length="275" mass="28548">AARCEAAPDLSPRKAGLLGGASLGIVSGSQTPGTPLGAGSSPSSDLSHGSSLLRSILKKTPGTELRDSPKVGSSACTKDELRGALGMECSNSAIARGGDEPVAVSNCVKAFETLQTETTDSQSSKTPKRKKVTFGEVLSPEIFDQSLPANTPLRRGASPGCPQSPWARPDLSEEPLPLLDFGWADEGVEPLPEFLEGSVAAETPSPVENAEAAEADKPDMITTCSSTKRKQGRAVAEGAEQGSSAATNTEQHKGTKNPRRSKTQRQKDPSTAAPK</sequence>
<keyword evidence="4" id="KW-0832">Ubl conjugation</keyword>
<feature type="non-terminal residue" evidence="9">
    <location>
        <position position="275"/>
    </location>
</feature>
<keyword evidence="3" id="KW-0597">Phosphoprotein</keyword>
<dbReference type="Proteomes" id="UP000557268">
    <property type="component" value="Unassembled WGS sequence"/>
</dbReference>
<evidence type="ECO:0000313" key="9">
    <source>
        <dbReference type="EMBL" id="NWU34582.1"/>
    </source>
</evidence>
<dbReference type="PANTHER" id="PTHR21603:SF16">
    <property type="entry name" value="CELL DIVISION CYCLE-ASSOCIATED PROTEIN 2"/>
    <property type="match status" value="1"/>
</dbReference>
<feature type="region of interest" description="Disordered" evidence="7">
    <location>
        <begin position="189"/>
        <end position="275"/>
    </location>
</feature>
<comment type="subcellular location">
    <subcellularLocation>
        <location evidence="1">Nucleus</location>
    </subcellularLocation>
</comment>
<dbReference type="EMBL" id="VYXD01002323">
    <property type="protein sequence ID" value="NWU34582.1"/>
    <property type="molecule type" value="Genomic_DNA"/>
</dbReference>
<evidence type="ECO:0000256" key="2">
    <source>
        <dbReference type="ARBA" id="ARBA00022499"/>
    </source>
</evidence>
<comment type="caution">
    <text evidence="9">The sequence shown here is derived from an EMBL/GenBank/DDBJ whole genome shotgun (WGS) entry which is preliminary data.</text>
</comment>
<evidence type="ECO:0000256" key="5">
    <source>
        <dbReference type="ARBA" id="ARBA00023242"/>
    </source>
</evidence>
<feature type="non-terminal residue" evidence="9">
    <location>
        <position position="1"/>
    </location>
</feature>
<proteinExistence type="predicted"/>
<dbReference type="GO" id="GO:0051983">
    <property type="term" value="P:regulation of chromosome segregation"/>
    <property type="evidence" value="ECO:0007669"/>
    <property type="project" value="TreeGrafter"/>
</dbReference>
<name>A0A7K5VZW1_9SYLV</name>
<feature type="compositionally biased region" description="Basic residues" evidence="7">
    <location>
        <begin position="254"/>
        <end position="264"/>
    </location>
</feature>
<reference evidence="9 10" key="1">
    <citation type="submission" date="2019-09" db="EMBL/GenBank/DDBJ databases">
        <title>Bird 10,000 Genomes (B10K) Project - Family phase.</title>
        <authorList>
            <person name="Zhang G."/>
        </authorList>
    </citation>
    <scope>NUCLEOTIDE SEQUENCE [LARGE SCALE GENOMIC DNA]</scope>
    <source>
        <strain evidence="9">B10K-DU-001-70</strain>
        <tissue evidence="9">Muscle</tissue>
    </source>
</reference>
<protein>
    <submittedName>
        <fullName evidence="9">CDCA2 protein</fullName>
    </submittedName>
</protein>
<evidence type="ECO:0000256" key="3">
    <source>
        <dbReference type="ARBA" id="ARBA00022553"/>
    </source>
</evidence>
<gene>
    <name evidence="9" type="primary">Cdca2_0</name>
    <name evidence="9" type="ORF">HYLPRA_R15209</name>
</gene>
<evidence type="ECO:0000256" key="6">
    <source>
        <dbReference type="ARBA" id="ARBA00023306"/>
    </source>
</evidence>
<evidence type="ECO:0000313" key="10">
    <source>
        <dbReference type="Proteomes" id="UP000557268"/>
    </source>
</evidence>